<dbReference type="InterPro" id="IPR032675">
    <property type="entry name" value="LRR_dom_sf"/>
</dbReference>
<gene>
    <name evidence="1" type="ORF">HMN09_00726400</name>
</gene>
<evidence type="ECO:0000313" key="1">
    <source>
        <dbReference type="EMBL" id="KAF7305731.1"/>
    </source>
</evidence>
<evidence type="ECO:0000313" key="2">
    <source>
        <dbReference type="Proteomes" id="UP000613580"/>
    </source>
</evidence>
<protein>
    <submittedName>
        <fullName evidence="1">Uncharacterized protein</fullName>
    </submittedName>
</protein>
<accession>A0A8H6W7F2</accession>
<comment type="caution">
    <text evidence="1">The sequence shown here is derived from an EMBL/GenBank/DDBJ whole genome shotgun (WGS) entry which is preliminary data.</text>
</comment>
<keyword evidence="2" id="KW-1185">Reference proteome</keyword>
<reference evidence="1" key="1">
    <citation type="submission" date="2020-05" db="EMBL/GenBank/DDBJ databases">
        <title>Mycena genomes resolve the evolution of fungal bioluminescence.</title>
        <authorList>
            <person name="Tsai I.J."/>
        </authorList>
    </citation>
    <scope>NUCLEOTIDE SEQUENCE</scope>
    <source>
        <strain evidence="1">110903Hualien_Pintung</strain>
    </source>
</reference>
<dbReference type="Gene3D" id="3.80.10.10">
    <property type="entry name" value="Ribonuclease Inhibitor"/>
    <property type="match status" value="1"/>
</dbReference>
<organism evidence="1 2">
    <name type="scientific">Mycena chlorophos</name>
    <name type="common">Agaric fungus</name>
    <name type="synonym">Agaricus chlorophos</name>
    <dbReference type="NCBI Taxonomy" id="658473"/>
    <lineage>
        <taxon>Eukaryota</taxon>
        <taxon>Fungi</taxon>
        <taxon>Dikarya</taxon>
        <taxon>Basidiomycota</taxon>
        <taxon>Agaricomycotina</taxon>
        <taxon>Agaricomycetes</taxon>
        <taxon>Agaricomycetidae</taxon>
        <taxon>Agaricales</taxon>
        <taxon>Marasmiineae</taxon>
        <taxon>Mycenaceae</taxon>
        <taxon>Mycena</taxon>
    </lineage>
</organism>
<dbReference type="OrthoDB" id="3255541at2759"/>
<proteinExistence type="predicted"/>
<sequence>MHAALGIAEIDSLICTELRLDGSLEARRGLAALVGSCRALTEPALDALWFEQDTMVNLLKIPAGLLPPDTWACSWKSDIRFSRIPSHEDALSMEKYARRIRILSADRYSSASDVQTMYCAFATLLLKLAAPPNDFCLFPNLRVLRWKFPAKNCYQFVSFFGILRSSPRVHSLALCEYGSGMKDVVLALATRMKLTTLTFTSHWLGGDYKSAAVGEEIAQLVSSLPNIRVLSLVNPAIIGLDRIGAELRHLEDLTLKMYGPPSVSSSNSNTGSRLSFVALRRLTLILGDDREQVRVDDFSPHKMDYAVDFLRHCNSLPLVSFELQAERLVTSSLNEIVAMLVERVAFPLRLRKITLALLQSMQEIFDPDAGTSLRSLFRFGNLRVLRIELSWGVDLGDALLRELAMALRRLEIFSLAYDMGYDEEDVRPCEYSTDLPPRPKTSLAGLAALAYWCENLQGLTLTMDFDPPTTPPLPEWILQSRARRPLKEFNTADSRIGDAPWLAVWFLAAMFGQLKVVKTLHWHVHDHRHRHPFENPSDPYLEELYEYGVVWQQVNELLPAAKAKFKRGVDRFESFETESGDSESDE</sequence>
<dbReference type="Proteomes" id="UP000613580">
    <property type="component" value="Unassembled WGS sequence"/>
</dbReference>
<name>A0A8H6W7F2_MYCCL</name>
<dbReference type="EMBL" id="JACAZE010000009">
    <property type="protein sequence ID" value="KAF7305731.1"/>
    <property type="molecule type" value="Genomic_DNA"/>
</dbReference>
<dbReference type="AlphaFoldDB" id="A0A8H6W7F2"/>
<dbReference type="SUPFAM" id="SSF52047">
    <property type="entry name" value="RNI-like"/>
    <property type="match status" value="1"/>
</dbReference>